<organism evidence="2 3">
    <name type="scientific">Candidatus Curtissbacteria bacterium RIFCSPLOWO2_01_FULL_37_9</name>
    <dbReference type="NCBI Taxonomy" id="1797724"/>
    <lineage>
        <taxon>Bacteria</taxon>
        <taxon>Candidatus Curtissiibacteriota</taxon>
    </lineage>
</organism>
<dbReference type="STRING" id="1797724.A3A48_01485"/>
<protein>
    <submittedName>
        <fullName evidence="2">Uncharacterized protein</fullName>
    </submittedName>
</protein>
<dbReference type="AlphaFoldDB" id="A0A1F5GT48"/>
<reference evidence="2 3" key="1">
    <citation type="journal article" date="2016" name="Nat. Commun.">
        <title>Thousands of microbial genomes shed light on interconnected biogeochemical processes in an aquifer system.</title>
        <authorList>
            <person name="Anantharaman K."/>
            <person name="Brown C.T."/>
            <person name="Hug L.A."/>
            <person name="Sharon I."/>
            <person name="Castelle C.J."/>
            <person name="Probst A.J."/>
            <person name="Thomas B.C."/>
            <person name="Singh A."/>
            <person name="Wilkins M.J."/>
            <person name="Karaoz U."/>
            <person name="Brodie E.L."/>
            <person name="Williams K.H."/>
            <person name="Hubbard S.S."/>
            <person name="Banfield J.F."/>
        </authorList>
    </citation>
    <scope>NUCLEOTIDE SEQUENCE [LARGE SCALE GENOMIC DNA]</scope>
</reference>
<name>A0A1F5GT48_9BACT</name>
<dbReference type="EMBL" id="MFBN01000029">
    <property type="protein sequence ID" value="OGD95050.1"/>
    <property type="molecule type" value="Genomic_DNA"/>
</dbReference>
<evidence type="ECO:0000313" key="3">
    <source>
        <dbReference type="Proteomes" id="UP000178336"/>
    </source>
</evidence>
<proteinExistence type="predicted"/>
<evidence type="ECO:0000313" key="2">
    <source>
        <dbReference type="EMBL" id="OGD95050.1"/>
    </source>
</evidence>
<comment type="caution">
    <text evidence="2">The sequence shown here is derived from an EMBL/GenBank/DDBJ whole genome shotgun (WGS) entry which is preliminary data.</text>
</comment>
<evidence type="ECO:0000256" key="1">
    <source>
        <dbReference type="SAM" id="Coils"/>
    </source>
</evidence>
<accession>A0A1F5GT48</accession>
<sequence>MTTERSDIPQHVLEFVGIDRGRIIQFESERQEEERQRREHLLAALKTVKRKGKELYRIIQGLSDTPQLDHSHTVKLPDNIAAIKLYWSLDRISKIPDEISSKWQAVRSATKSFETDPELATNANRLIHDLTEGFGEEAFAQKDWASVVSAFDVTTKGGILHSLRLQELLAGLPLTRDNHRDRLDIAQAIQDRLERQKRRTKTEQA</sequence>
<feature type="coiled-coil region" evidence="1">
    <location>
        <begin position="176"/>
        <end position="203"/>
    </location>
</feature>
<keyword evidence="1" id="KW-0175">Coiled coil</keyword>
<gene>
    <name evidence="2" type="ORF">A3A48_01485</name>
</gene>
<dbReference type="Proteomes" id="UP000178336">
    <property type="component" value="Unassembled WGS sequence"/>
</dbReference>